<comment type="caution">
    <text evidence="2">The sequence shown here is derived from an EMBL/GenBank/DDBJ whole genome shotgun (WGS) entry which is preliminary data.</text>
</comment>
<dbReference type="AlphaFoldDB" id="A0AAD4M054"/>
<name>A0AAD4M054_9AGAM</name>
<evidence type="ECO:0000313" key="2">
    <source>
        <dbReference type="EMBL" id="KAI0296346.1"/>
    </source>
</evidence>
<evidence type="ECO:0000313" key="3">
    <source>
        <dbReference type="Proteomes" id="UP001203297"/>
    </source>
</evidence>
<organism evidence="2 3">
    <name type="scientific">Multifurca ochricompacta</name>
    <dbReference type="NCBI Taxonomy" id="376703"/>
    <lineage>
        <taxon>Eukaryota</taxon>
        <taxon>Fungi</taxon>
        <taxon>Dikarya</taxon>
        <taxon>Basidiomycota</taxon>
        <taxon>Agaricomycotina</taxon>
        <taxon>Agaricomycetes</taxon>
        <taxon>Russulales</taxon>
        <taxon>Russulaceae</taxon>
        <taxon>Multifurca</taxon>
    </lineage>
</organism>
<evidence type="ECO:0000256" key="1">
    <source>
        <dbReference type="SAM" id="SignalP"/>
    </source>
</evidence>
<keyword evidence="3" id="KW-1185">Reference proteome</keyword>
<keyword evidence="1" id="KW-0732">Signal</keyword>
<gene>
    <name evidence="2" type="ORF">B0F90DRAFT_1046742</name>
</gene>
<proteinExistence type="predicted"/>
<feature type="signal peptide" evidence="1">
    <location>
        <begin position="1"/>
        <end position="27"/>
    </location>
</feature>
<evidence type="ECO:0008006" key="4">
    <source>
        <dbReference type="Google" id="ProtNLM"/>
    </source>
</evidence>
<dbReference type="Proteomes" id="UP001203297">
    <property type="component" value="Unassembled WGS sequence"/>
</dbReference>
<feature type="chain" id="PRO_5042220498" description="Secreted protein" evidence="1">
    <location>
        <begin position="28"/>
        <end position="84"/>
    </location>
</feature>
<accession>A0AAD4M054</accession>
<dbReference type="EMBL" id="WTXG01000049">
    <property type="protein sequence ID" value="KAI0296346.1"/>
    <property type="molecule type" value="Genomic_DNA"/>
</dbReference>
<reference evidence="2" key="1">
    <citation type="journal article" date="2022" name="New Phytol.">
        <title>Evolutionary transition to the ectomycorrhizal habit in the genomes of a hyperdiverse lineage of mushroom-forming fungi.</title>
        <authorList>
            <person name="Looney B."/>
            <person name="Miyauchi S."/>
            <person name="Morin E."/>
            <person name="Drula E."/>
            <person name="Courty P.E."/>
            <person name="Kohler A."/>
            <person name="Kuo A."/>
            <person name="LaButti K."/>
            <person name="Pangilinan J."/>
            <person name="Lipzen A."/>
            <person name="Riley R."/>
            <person name="Andreopoulos W."/>
            <person name="He G."/>
            <person name="Johnson J."/>
            <person name="Nolan M."/>
            <person name="Tritt A."/>
            <person name="Barry K.W."/>
            <person name="Grigoriev I.V."/>
            <person name="Nagy L.G."/>
            <person name="Hibbett D."/>
            <person name="Henrissat B."/>
            <person name="Matheny P.B."/>
            <person name="Labbe J."/>
            <person name="Martin F.M."/>
        </authorList>
    </citation>
    <scope>NUCLEOTIDE SEQUENCE</scope>
    <source>
        <strain evidence="2">BPL690</strain>
    </source>
</reference>
<protein>
    <recommendedName>
        <fullName evidence="4">Secreted protein</fullName>
    </recommendedName>
</protein>
<sequence>MCDTRNSLFFFLMLLLGVMVRGPQCHGDVSGGVRSQHLSRQPIIMKAPLNNSFTTPYAVFLMLRPRPVVPTQRWKCECLKWGSP</sequence>